<dbReference type="InterPro" id="IPR001810">
    <property type="entry name" value="F-box_dom"/>
</dbReference>
<dbReference type="InterPro" id="IPR051304">
    <property type="entry name" value="SCF_F-box_domain"/>
</dbReference>
<proteinExistence type="predicted"/>
<gene>
    <name evidence="3" type="ORF">Tsubulata_033850</name>
</gene>
<dbReference type="SUPFAM" id="SSF81383">
    <property type="entry name" value="F-box domain"/>
    <property type="match status" value="1"/>
</dbReference>
<dbReference type="EMBL" id="JAKUCV010006755">
    <property type="protein sequence ID" value="KAJ4826036.1"/>
    <property type="molecule type" value="Genomic_DNA"/>
</dbReference>
<keyword evidence="4" id="KW-1185">Reference proteome</keyword>
<protein>
    <recommendedName>
        <fullName evidence="5">F-box domain-containing protein</fullName>
    </recommendedName>
</protein>
<dbReference type="PANTHER" id="PTHR47123">
    <property type="entry name" value="F-BOX PROTEIN SKIP23"/>
    <property type="match status" value="1"/>
</dbReference>
<dbReference type="Gene3D" id="1.20.1280.50">
    <property type="match status" value="1"/>
</dbReference>
<feature type="domain" description="F-box" evidence="1">
    <location>
        <begin position="5"/>
        <end position="41"/>
    </location>
</feature>
<feature type="domain" description="KIB1-4 beta-propeller" evidence="2">
    <location>
        <begin position="174"/>
        <end position="337"/>
    </location>
</feature>
<evidence type="ECO:0008006" key="5">
    <source>
        <dbReference type="Google" id="ProtNLM"/>
    </source>
</evidence>
<dbReference type="OrthoDB" id="642536at2759"/>
<organism evidence="3 4">
    <name type="scientific">Turnera subulata</name>
    <dbReference type="NCBI Taxonomy" id="218843"/>
    <lineage>
        <taxon>Eukaryota</taxon>
        <taxon>Viridiplantae</taxon>
        <taxon>Streptophyta</taxon>
        <taxon>Embryophyta</taxon>
        <taxon>Tracheophyta</taxon>
        <taxon>Spermatophyta</taxon>
        <taxon>Magnoliopsida</taxon>
        <taxon>eudicotyledons</taxon>
        <taxon>Gunneridae</taxon>
        <taxon>Pentapetalae</taxon>
        <taxon>rosids</taxon>
        <taxon>fabids</taxon>
        <taxon>Malpighiales</taxon>
        <taxon>Passifloraceae</taxon>
        <taxon>Turnera</taxon>
    </lineage>
</organism>
<evidence type="ECO:0000259" key="1">
    <source>
        <dbReference type="Pfam" id="PF00646"/>
    </source>
</evidence>
<evidence type="ECO:0000313" key="3">
    <source>
        <dbReference type="EMBL" id="KAJ4826036.1"/>
    </source>
</evidence>
<evidence type="ECO:0000259" key="2">
    <source>
        <dbReference type="Pfam" id="PF03478"/>
    </source>
</evidence>
<comment type="caution">
    <text evidence="3">The sequence shown here is derived from an EMBL/GenBank/DDBJ whole genome shotgun (WGS) entry which is preliminary data.</text>
</comment>
<dbReference type="Proteomes" id="UP001141552">
    <property type="component" value="Unassembled WGS sequence"/>
</dbReference>
<name>A0A9Q0J1D6_9ROSI</name>
<reference evidence="3" key="1">
    <citation type="submission" date="2022-02" db="EMBL/GenBank/DDBJ databases">
        <authorList>
            <person name="Henning P.M."/>
            <person name="McCubbin A.G."/>
            <person name="Shore J.S."/>
        </authorList>
    </citation>
    <scope>NUCLEOTIDE SEQUENCE</scope>
    <source>
        <strain evidence="3">F60SS</strain>
        <tissue evidence="3">Leaves</tissue>
    </source>
</reference>
<dbReference type="PANTHER" id="PTHR47123:SF3">
    <property type="entry name" value="DUF295 DOMAIN-CONTAINING PROTEIN"/>
    <property type="match status" value="1"/>
</dbReference>
<dbReference type="Pfam" id="PF00646">
    <property type="entry name" value="F-box"/>
    <property type="match status" value="1"/>
</dbReference>
<reference evidence="3" key="2">
    <citation type="journal article" date="2023" name="Plants (Basel)">
        <title>Annotation of the Turnera subulata (Passifloraceae) Draft Genome Reveals the S-Locus Evolved after the Divergence of Turneroideae from Passifloroideae in a Stepwise Manner.</title>
        <authorList>
            <person name="Henning P.M."/>
            <person name="Roalson E.H."/>
            <person name="Mir W."/>
            <person name="McCubbin A.G."/>
            <person name="Shore J.S."/>
        </authorList>
    </citation>
    <scope>NUCLEOTIDE SEQUENCE</scope>
    <source>
        <strain evidence="3">F60SS</strain>
    </source>
</reference>
<sequence>MARSWSDLPIDLVEKICSCLQIQNNYFDILRFRAVCSSWRRSSPPLPPMIPTLSIPPVNPSRSLRHLYFVPDKSYQFELKELAVYSVQPARPSGTGTSTTLLLLTPSLKSADAMVFRGLNTSLPSKYRTTVFDLRDFVVNEMWFTYCLVPTDGSTPVDPRLVAVSSVIRNIGDGFKVMAFIEAQTLAVWMMGGEGWTINCYRIDWTHYFRSVSYGNGKLYALHWSNKIAVIDTTRPRGKEIMQVVQAKRDEHGDAVFQYLVESLRDVFRLCQYPGQEGFEVEKLDTEGKLVKLSGVEVEERLFFVGSYHSSFSVRANDFPEYKTNCIHFTSRNSKTFPHSYCHHCGSGNIPIFDGKDGRLRSWCGYYGCLQLPSCLAKIGTKREEKFHS</sequence>
<dbReference type="Pfam" id="PF03478">
    <property type="entry name" value="Beta-prop_KIB1-4"/>
    <property type="match status" value="1"/>
</dbReference>
<dbReference type="InterPro" id="IPR036047">
    <property type="entry name" value="F-box-like_dom_sf"/>
</dbReference>
<evidence type="ECO:0000313" key="4">
    <source>
        <dbReference type="Proteomes" id="UP001141552"/>
    </source>
</evidence>
<dbReference type="InterPro" id="IPR005174">
    <property type="entry name" value="KIB1-4_b-propeller"/>
</dbReference>
<dbReference type="AlphaFoldDB" id="A0A9Q0J1D6"/>
<accession>A0A9Q0J1D6</accession>